<dbReference type="NCBIfam" id="NF009104">
    <property type="entry name" value="PRK12449.1"/>
    <property type="match status" value="1"/>
</dbReference>
<comment type="PTM">
    <text evidence="7">4'-phosphopantetheine is transferred from CoA to a specific serine of apo-ACP by AcpS. This modification is essential for activity because fatty acids are bound in thioester linkage to the sulfhydryl of the prosthetic group.</text>
</comment>
<evidence type="ECO:0000256" key="6">
    <source>
        <dbReference type="ARBA" id="ARBA00023160"/>
    </source>
</evidence>
<keyword evidence="4 7" id="KW-0276">Fatty acid metabolism</keyword>
<comment type="similarity">
    <text evidence="7">Belongs to the acyl carrier protein (ACP) family.</text>
</comment>
<keyword evidence="5 7" id="KW-0443">Lipid metabolism</keyword>
<feature type="modified residue" description="O-(pantetheine 4'-phosphoryl)serine" evidence="7">
    <location>
        <position position="71"/>
    </location>
</feature>
<comment type="caution">
    <text evidence="11">The sequence shown here is derived from an EMBL/GenBank/DDBJ whole genome shotgun (WGS) entry which is preliminary data.</text>
</comment>
<dbReference type="GO" id="GO:0000035">
    <property type="term" value="F:acyl binding"/>
    <property type="evidence" value="ECO:0007669"/>
    <property type="project" value="TreeGrafter"/>
</dbReference>
<keyword evidence="1 7" id="KW-0596">Phosphopantetheine</keyword>
<dbReference type="Pfam" id="PF00550">
    <property type="entry name" value="PP-binding"/>
    <property type="match status" value="1"/>
</dbReference>
<evidence type="ECO:0000256" key="1">
    <source>
        <dbReference type="ARBA" id="ARBA00022450"/>
    </source>
</evidence>
<evidence type="ECO:0000256" key="4">
    <source>
        <dbReference type="ARBA" id="ARBA00022832"/>
    </source>
</evidence>
<evidence type="ECO:0000313" key="11">
    <source>
        <dbReference type="EMBL" id="OTP25293.1"/>
    </source>
</evidence>
<dbReference type="InterPro" id="IPR003231">
    <property type="entry name" value="ACP"/>
</dbReference>
<evidence type="ECO:0000259" key="10">
    <source>
        <dbReference type="PROSITE" id="PS50075"/>
    </source>
</evidence>
<dbReference type="EMBL" id="NGMS01000002">
    <property type="protein sequence ID" value="OTP25293.1"/>
    <property type="molecule type" value="Genomic_DNA"/>
</dbReference>
<comment type="PTM">
    <text evidence="9">4'-phosphopantetheine is transferred from CoA to a specific serine of apo-ACP by acpS.</text>
</comment>
<evidence type="ECO:0000256" key="3">
    <source>
        <dbReference type="ARBA" id="ARBA00022553"/>
    </source>
</evidence>
<comment type="function">
    <text evidence="7 9">Carrier of the growing fatty acid chain in fatty acid biosynthesis.</text>
</comment>
<dbReference type="GO" id="GO:0009245">
    <property type="term" value="P:lipid A biosynthetic process"/>
    <property type="evidence" value="ECO:0007669"/>
    <property type="project" value="TreeGrafter"/>
</dbReference>
<dbReference type="GO" id="GO:0016020">
    <property type="term" value="C:membrane"/>
    <property type="evidence" value="ECO:0007669"/>
    <property type="project" value="GOC"/>
</dbReference>
<evidence type="ECO:0000256" key="7">
    <source>
        <dbReference type="HAMAP-Rule" id="MF_01217"/>
    </source>
</evidence>
<dbReference type="PANTHER" id="PTHR20863:SF76">
    <property type="entry name" value="CARRIER DOMAIN-CONTAINING PROTEIN"/>
    <property type="match status" value="1"/>
</dbReference>
<evidence type="ECO:0000256" key="8">
    <source>
        <dbReference type="NCBIfam" id="TIGR00517"/>
    </source>
</evidence>
<proteinExistence type="inferred from homology"/>
<protein>
    <recommendedName>
        <fullName evidence="7 8">Acyl carrier protein</fullName>
        <shortName evidence="7">ACP</shortName>
    </recommendedName>
</protein>
<evidence type="ECO:0000313" key="12">
    <source>
        <dbReference type="Proteomes" id="UP000195024"/>
    </source>
</evidence>
<sequence length="112" mass="12768">MEKKGWTFQKIVSKISYGEENVVVLRIVGVKKLTREEVFNKVAKIISNHFEMDTDKVTDELNIKDDLKADSISIMEFVLELEDEFGTEISDEDAEQIETVGGAVDYISNHLK</sequence>
<dbReference type="GO" id="GO:0005829">
    <property type="term" value="C:cytosol"/>
    <property type="evidence" value="ECO:0007669"/>
    <property type="project" value="TreeGrafter"/>
</dbReference>
<dbReference type="InterPro" id="IPR009081">
    <property type="entry name" value="PP-bd_ACP"/>
</dbReference>
<dbReference type="NCBIfam" id="NF002148">
    <property type="entry name" value="PRK00982.1-2"/>
    <property type="match status" value="1"/>
</dbReference>
<comment type="pathway">
    <text evidence="7 9">Lipid metabolism; fatty acid biosynthesis.</text>
</comment>
<comment type="subcellular location">
    <subcellularLocation>
        <location evidence="7">Cytoplasm</location>
    </subcellularLocation>
</comment>
<keyword evidence="7" id="KW-0963">Cytoplasm</keyword>
<dbReference type="GO" id="GO:0000036">
    <property type="term" value="F:acyl carrier activity"/>
    <property type="evidence" value="ECO:0007669"/>
    <property type="project" value="UniProtKB-UniRule"/>
</dbReference>
<dbReference type="InterPro" id="IPR036736">
    <property type="entry name" value="ACP-like_sf"/>
</dbReference>
<dbReference type="UniPathway" id="UPA00094"/>
<evidence type="ECO:0000256" key="2">
    <source>
        <dbReference type="ARBA" id="ARBA00022516"/>
    </source>
</evidence>
<evidence type="ECO:0000256" key="9">
    <source>
        <dbReference type="RuleBase" id="RU003545"/>
    </source>
</evidence>
<keyword evidence="6 7" id="KW-0275">Fatty acid biosynthesis</keyword>
<dbReference type="Gene3D" id="1.10.1200.10">
    <property type="entry name" value="ACP-like"/>
    <property type="match status" value="1"/>
</dbReference>
<dbReference type="PROSITE" id="PS50075">
    <property type="entry name" value="CARRIER"/>
    <property type="match status" value="1"/>
</dbReference>
<dbReference type="Proteomes" id="UP000195024">
    <property type="component" value="Unassembled WGS sequence"/>
</dbReference>
<feature type="domain" description="Carrier" evidence="10">
    <location>
        <begin position="36"/>
        <end position="111"/>
    </location>
</feature>
<gene>
    <name evidence="7" type="primary">acpP</name>
    <name evidence="11" type="ORF">A5802_002446</name>
</gene>
<dbReference type="PANTHER" id="PTHR20863">
    <property type="entry name" value="ACYL CARRIER PROTEIN"/>
    <property type="match status" value="1"/>
</dbReference>
<accession>A0A1L8UN30</accession>
<name>A0A1L8UN30_ENTMU</name>
<keyword evidence="3 7" id="KW-0597">Phosphoprotein</keyword>
<dbReference type="AlphaFoldDB" id="A0A1L8UN30"/>
<dbReference type="NCBIfam" id="TIGR00517">
    <property type="entry name" value="acyl_carrier"/>
    <property type="match status" value="1"/>
</dbReference>
<keyword evidence="2 7" id="KW-0444">Lipid biosynthesis</keyword>
<organism evidence="11 12">
    <name type="scientific">Enterococcus mundtii</name>
    <dbReference type="NCBI Taxonomy" id="53346"/>
    <lineage>
        <taxon>Bacteria</taxon>
        <taxon>Bacillati</taxon>
        <taxon>Bacillota</taxon>
        <taxon>Bacilli</taxon>
        <taxon>Lactobacillales</taxon>
        <taxon>Enterococcaceae</taxon>
        <taxon>Enterococcus</taxon>
    </lineage>
</organism>
<evidence type="ECO:0000256" key="5">
    <source>
        <dbReference type="ARBA" id="ARBA00023098"/>
    </source>
</evidence>
<dbReference type="NCBIfam" id="NF002150">
    <property type="entry name" value="PRK00982.1-4"/>
    <property type="match status" value="1"/>
</dbReference>
<reference evidence="11 12" key="1">
    <citation type="submission" date="2017-05" db="EMBL/GenBank/DDBJ databases">
        <title>The Genome Sequence of Enterococcus mundtii 6B1_DIV0119.</title>
        <authorList>
            <consortium name="The Broad Institute Genomics Platform"/>
            <consortium name="The Broad Institute Genomic Center for Infectious Diseases"/>
            <person name="Earl A."/>
            <person name="Manson A."/>
            <person name="Schwartman J."/>
            <person name="Gilmore M."/>
            <person name="Abouelleil A."/>
            <person name="Cao P."/>
            <person name="Chapman S."/>
            <person name="Cusick C."/>
            <person name="Shea T."/>
            <person name="Young S."/>
            <person name="Neafsey D."/>
            <person name="Nusbaum C."/>
            <person name="Birren B."/>
        </authorList>
    </citation>
    <scope>NUCLEOTIDE SEQUENCE [LARGE SCALE GENOMIC DNA]</scope>
    <source>
        <strain evidence="11 12">6B1_DIV0119</strain>
    </source>
</reference>
<dbReference type="SUPFAM" id="SSF47336">
    <property type="entry name" value="ACP-like"/>
    <property type="match status" value="1"/>
</dbReference>
<dbReference type="HAMAP" id="MF_01217">
    <property type="entry name" value="Acyl_carrier"/>
    <property type="match status" value="1"/>
</dbReference>